<organism evidence="2 3">
    <name type="scientific">Paramarasmius palmivorus</name>
    <dbReference type="NCBI Taxonomy" id="297713"/>
    <lineage>
        <taxon>Eukaryota</taxon>
        <taxon>Fungi</taxon>
        <taxon>Dikarya</taxon>
        <taxon>Basidiomycota</taxon>
        <taxon>Agaricomycotina</taxon>
        <taxon>Agaricomycetes</taxon>
        <taxon>Agaricomycetidae</taxon>
        <taxon>Agaricales</taxon>
        <taxon>Marasmiineae</taxon>
        <taxon>Marasmiaceae</taxon>
        <taxon>Paramarasmius</taxon>
    </lineage>
</organism>
<feature type="compositionally biased region" description="Polar residues" evidence="1">
    <location>
        <begin position="344"/>
        <end position="361"/>
    </location>
</feature>
<dbReference type="InterPro" id="IPR013943">
    <property type="entry name" value="Pet127"/>
</dbReference>
<dbReference type="PANTHER" id="PTHR31014:SF0">
    <property type="entry name" value="MITOCHONDRIAL TRANSLATION SYSTEM COMPONENT PET127-RELATED"/>
    <property type="match status" value="1"/>
</dbReference>
<dbReference type="Proteomes" id="UP001383192">
    <property type="component" value="Unassembled WGS sequence"/>
</dbReference>
<dbReference type="PANTHER" id="PTHR31014">
    <property type="entry name" value="MITOCHONDRIAL TRANSLATION SYSTEM COMPONENT PET127-RELATED"/>
    <property type="match status" value="1"/>
</dbReference>
<sequence>MAASVVFNHNDGVYAIDSDPTKVEETEKNILTWMGTLLEKYLTMNTEEFLAYMRTQPRLVIEDEKVTDEETREAYRYSKSNKFVMRSQLDCHDSRLPGTGVFDIKTRACMPIRMDILNFEESSGYLITKQQGLLQSFEREYYDLIRSAFLKYSFQARIGNMDGVFVAYHNTARMFGFQYVPLEEMDQRLFSEVPGVGDRVFQKCVELLEVVVDEIIACFPGQSVKCTFETRQAGKDMDVWVEPAEWDRLDKPKPIKQLCVNARSFLGNTPVKGDVAVRGAHETWTLHWTVTHMHASEETVRQNLKRAKERQFRAYTLPTGIDHSQIEDWWNGLNFSGKPLPESVVQSSQESIKNETESPAASDSLETKPNDSVPMEKDAQFFSDNFTEPDKGILALRRIARRGREISQQLAEEEKGKPKIVLGVGEVYVDESIWDRVDDKADNVVGSQSS</sequence>
<dbReference type="EMBL" id="JAYKXP010000006">
    <property type="protein sequence ID" value="KAK7056724.1"/>
    <property type="molecule type" value="Genomic_DNA"/>
</dbReference>
<name>A0AAW0DV71_9AGAR</name>
<proteinExistence type="predicted"/>
<evidence type="ECO:0000256" key="1">
    <source>
        <dbReference type="SAM" id="MobiDB-lite"/>
    </source>
</evidence>
<dbReference type="GO" id="GO:0000964">
    <property type="term" value="P:mitochondrial RNA 5'-end processing"/>
    <property type="evidence" value="ECO:0007669"/>
    <property type="project" value="TreeGrafter"/>
</dbReference>
<gene>
    <name evidence="2" type="ORF">VNI00_002441</name>
</gene>
<evidence type="ECO:0008006" key="4">
    <source>
        <dbReference type="Google" id="ProtNLM"/>
    </source>
</evidence>
<dbReference type="AlphaFoldDB" id="A0AAW0DV71"/>
<comment type="caution">
    <text evidence="2">The sequence shown here is derived from an EMBL/GenBank/DDBJ whole genome shotgun (WGS) entry which is preliminary data.</text>
</comment>
<protein>
    <recommendedName>
        <fullName evidence="4">Pet127-domain-containing protein</fullName>
    </recommendedName>
</protein>
<evidence type="ECO:0000313" key="2">
    <source>
        <dbReference type="EMBL" id="KAK7056724.1"/>
    </source>
</evidence>
<evidence type="ECO:0000313" key="3">
    <source>
        <dbReference type="Proteomes" id="UP001383192"/>
    </source>
</evidence>
<feature type="region of interest" description="Disordered" evidence="1">
    <location>
        <begin position="341"/>
        <end position="375"/>
    </location>
</feature>
<keyword evidence="3" id="KW-1185">Reference proteome</keyword>
<dbReference type="GO" id="GO:0005740">
    <property type="term" value="C:mitochondrial envelope"/>
    <property type="evidence" value="ECO:0007669"/>
    <property type="project" value="TreeGrafter"/>
</dbReference>
<accession>A0AAW0DV71</accession>
<dbReference type="Pfam" id="PF08634">
    <property type="entry name" value="Pet127"/>
    <property type="match status" value="1"/>
</dbReference>
<reference evidence="2 3" key="1">
    <citation type="submission" date="2024-01" db="EMBL/GenBank/DDBJ databases">
        <title>A draft genome for a cacao thread blight-causing isolate of Paramarasmius palmivorus.</title>
        <authorList>
            <person name="Baruah I.K."/>
            <person name="Bukari Y."/>
            <person name="Amoako-Attah I."/>
            <person name="Meinhardt L.W."/>
            <person name="Bailey B.A."/>
            <person name="Cohen S.P."/>
        </authorList>
    </citation>
    <scope>NUCLEOTIDE SEQUENCE [LARGE SCALE GENOMIC DNA]</scope>
    <source>
        <strain evidence="2 3">GH-12</strain>
    </source>
</reference>
<feature type="compositionally biased region" description="Basic and acidic residues" evidence="1">
    <location>
        <begin position="365"/>
        <end position="375"/>
    </location>
</feature>